<dbReference type="EMBL" id="JBHSNF010000008">
    <property type="protein sequence ID" value="MFC5527837.1"/>
    <property type="molecule type" value="Genomic_DNA"/>
</dbReference>
<proteinExistence type="predicted"/>
<evidence type="ECO:0000313" key="2">
    <source>
        <dbReference type="Proteomes" id="UP001596114"/>
    </source>
</evidence>
<evidence type="ECO:0000313" key="1">
    <source>
        <dbReference type="EMBL" id="MFC5527837.1"/>
    </source>
</evidence>
<comment type="caution">
    <text evidence="1">The sequence shown here is derived from an EMBL/GenBank/DDBJ whole genome shotgun (WGS) entry which is preliminary data.</text>
</comment>
<dbReference type="InterPro" id="IPR046196">
    <property type="entry name" value="DUF6228"/>
</dbReference>
<accession>A0ABW0QW54</accession>
<protein>
    <submittedName>
        <fullName evidence="1">DUF6228 family protein</fullName>
    </submittedName>
</protein>
<dbReference type="Pfam" id="PF19739">
    <property type="entry name" value="DUF6228"/>
    <property type="match status" value="1"/>
</dbReference>
<keyword evidence="2" id="KW-1185">Reference proteome</keyword>
<dbReference type="Proteomes" id="UP001596114">
    <property type="component" value="Unassembled WGS sequence"/>
</dbReference>
<name>A0ABW0QW54_9GAMM</name>
<sequence>MIKSTASDRELAFVGAREHHFTVEFRSLEVRAVREVYSFPDAPGPETFFSRIAAHDRPWAGSDDWSSLEGEFSISATCDRSGHVVFSVSICGVPGAADEWRVTGSITSELGQLPALAKEAIRFFGVGAGI</sequence>
<reference evidence="2" key="1">
    <citation type="journal article" date="2019" name="Int. J. Syst. Evol. Microbiol.">
        <title>The Global Catalogue of Microorganisms (GCM) 10K type strain sequencing project: providing services to taxonomists for standard genome sequencing and annotation.</title>
        <authorList>
            <consortium name="The Broad Institute Genomics Platform"/>
            <consortium name="The Broad Institute Genome Sequencing Center for Infectious Disease"/>
            <person name="Wu L."/>
            <person name="Ma J."/>
        </authorList>
    </citation>
    <scope>NUCLEOTIDE SEQUENCE [LARGE SCALE GENOMIC DNA]</scope>
    <source>
        <strain evidence="2">CGMCC 1.16619</strain>
    </source>
</reference>
<dbReference type="RefSeq" id="WP_377322832.1">
    <property type="nucleotide sequence ID" value="NZ_JBHSNF010000008.1"/>
</dbReference>
<gene>
    <name evidence="1" type="ORF">ACFPPA_19010</name>
</gene>
<organism evidence="1 2">
    <name type="scientific">Rhodanobacter ginsengisoli</name>
    <dbReference type="NCBI Taxonomy" id="418646"/>
    <lineage>
        <taxon>Bacteria</taxon>
        <taxon>Pseudomonadati</taxon>
        <taxon>Pseudomonadota</taxon>
        <taxon>Gammaproteobacteria</taxon>
        <taxon>Lysobacterales</taxon>
        <taxon>Rhodanobacteraceae</taxon>
        <taxon>Rhodanobacter</taxon>
    </lineage>
</organism>